<gene>
    <name evidence="1" type="ORF">MSZNOR_3683</name>
</gene>
<protein>
    <submittedName>
        <fullName evidence="1">Hotdog family 3-hydroxylacyl-ACP dehydratase</fullName>
    </submittedName>
</protein>
<dbReference type="EMBL" id="OX458333">
    <property type="protein sequence ID" value="CAI8913179.1"/>
    <property type="molecule type" value="Genomic_DNA"/>
</dbReference>
<dbReference type="Pfam" id="PF22817">
    <property type="entry name" value="ApeP-like"/>
    <property type="match status" value="1"/>
</dbReference>
<sequence>MRLSQSELTALLPHTGAMCLLDGVLDWDETRIVALATSHRRPDHPLRRDEGLSALCGVEYAGQAVAIHGSLLAGPPNGPAKPGYLASIRELELAVDRLDEIESDLVIRAEIRHGNETGLLYAFSVESMESNDGPLLLGRISVFLPG</sequence>
<dbReference type="Proteomes" id="UP001162030">
    <property type="component" value="Chromosome"/>
</dbReference>
<organism evidence="1 2">
    <name type="scientific">Methylocaldum szegediense</name>
    <dbReference type="NCBI Taxonomy" id="73780"/>
    <lineage>
        <taxon>Bacteria</taxon>
        <taxon>Pseudomonadati</taxon>
        <taxon>Pseudomonadota</taxon>
        <taxon>Gammaproteobacteria</taxon>
        <taxon>Methylococcales</taxon>
        <taxon>Methylococcaceae</taxon>
        <taxon>Methylocaldum</taxon>
    </lineage>
</organism>
<dbReference type="Gene3D" id="3.10.129.10">
    <property type="entry name" value="Hotdog Thioesterase"/>
    <property type="match status" value="1"/>
</dbReference>
<proteinExistence type="predicted"/>
<reference evidence="1 2" key="1">
    <citation type="submission" date="2023-03" db="EMBL/GenBank/DDBJ databases">
        <authorList>
            <person name="Pearce D."/>
        </authorList>
    </citation>
    <scope>NUCLEOTIDE SEQUENCE [LARGE SCALE GENOMIC DNA]</scope>
    <source>
        <strain evidence="1">Msz</strain>
    </source>
</reference>
<evidence type="ECO:0000313" key="2">
    <source>
        <dbReference type="Proteomes" id="UP001162030"/>
    </source>
</evidence>
<keyword evidence="2" id="KW-1185">Reference proteome</keyword>
<accession>A0ABM9I5Z5</accession>
<dbReference type="SUPFAM" id="SSF54637">
    <property type="entry name" value="Thioesterase/thiol ester dehydrase-isomerase"/>
    <property type="match status" value="1"/>
</dbReference>
<dbReference type="InterPro" id="IPR016776">
    <property type="entry name" value="ApeP-like_dehydratase"/>
</dbReference>
<evidence type="ECO:0000313" key="1">
    <source>
        <dbReference type="EMBL" id="CAI8913179.1"/>
    </source>
</evidence>
<dbReference type="InterPro" id="IPR029069">
    <property type="entry name" value="HotDog_dom_sf"/>
</dbReference>
<name>A0ABM9I5Z5_9GAMM</name>
<dbReference type="RefSeq" id="WP_026609257.1">
    <property type="nucleotide sequence ID" value="NZ_OX458333.1"/>
</dbReference>